<keyword evidence="4 10" id="KW-0689">Ribosomal protein</keyword>
<evidence type="ECO:0000256" key="3">
    <source>
        <dbReference type="ARBA" id="ARBA00022946"/>
    </source>
</evidence>
<organism evidence="10 11">
    <name type="scientific">Parachaetomium inaequale</name>
    <dbReference type="NCBI Taxonomy" id="2588326"/>
    <lineage>
        <taxon>Eukaryota</taxon>
        <taxon>Fungi</taxon>
        <taxon>Dikarya</taxon>
        <taxon>Ascomycota</taxon>
        <taxon>Pezizomycotina</taxon>
        <taxon>Sordariomycetes</taxon>
        <taxon>Sordariomycetidae</taxon>
        <taxon>Sordariales</taxon>
        <taxon>Chaetomiaceae</taxon>
        <taxon>Parachaetomium</taxon>
    </lineage>
</organism>
<dbReference type="CDD" id="cd04661">
    <property type="entry name" value="NUDIX_MRP_L46"/>
    <property type="match status" value="1"/>
</dbReference>
<comment type="caution">
    <text evidence="10">The sequence shown here is derived from an EMBL/GenBank/DDBJ whole genome shotgun (WGS) entry which is preliminary data.</text>
</comment>
<evidence type="ECO:0000256" key="2">
    <source>
        <dbReference type="ARBA" id="ARBA00009070"/>
    </source>
</evidence>
<dbReference type="FunFam" id="3.90.79.10:FF:000018">
    <property type="entry name" value="39S ribosomal protein L46, mitochondrial"/>
    <property type="match status" value="1"/>
</dbReference>
<keyword evidence="3" id="KW-0809">Transit peptide</keyword>
<dbReference type="Gene3D" id="3.90.79.10">
    <property type="entry name" value="Nucleoside Triphosphate Pyrophosphohydrolase"/>
    <property type="match status" value="1"/>
</dbReference>
<evidence type="ECO:0000256" key="5">
    <source>
        <dbReference type="ARBA" id="ARBA00023128"/>
    </source>
</evidence>
<feature type="region of interest" description="Disordered" evidence="8">
    <location>
        <begin position="20"/>
        <end position="42"/>
    </location>
</feature>
<comment type="subcellular location">
    <subcellularLocation>
        <location evidence="1">Mitochondrion</location>
    </subcellularLocation>
</comment>
<protein>
    <recommendedName>
        <fullName evidence="7">Large ribosomal subunit protein mL46</fullName>
    </recommendedName>
</protein>
<dbReference type="Proteomes" id="UP001303115">
    <property type="component" value="Unassembled WGS sequence"/>
</dbReference>
<keyword evidence="11" id="KW-1185">Reference proteome</keyword>
<dbReference type="InterPro" id="IPR015797">
    <property type="entry name" value="NUDIX_hydrolase-like_dom_sf"/>
</dbReference>
<evidence type="ECO:0000256" key="1">
    <source>
        <dbReference type="ARBA" id="ARBA00004173"/>
    </source>
</evidence>
<dbReference type="EMBL" id="MU854317">
    <property type="protein sequence ID" value="KAK4044602.1"/>
    <property type="molecule type" value="Genomic_DNA"/>
</dbReference>
<dbReference type="InterPro" id="IPR040008">
    <property type="entry name" value="Ribosomal_mL46"/>
</dbReference>
<evidence type="ECO:0000256" key="4">
    <source>
        <dbReference type="ARBA" id="ARBA00022980"/>
    </source>
</evidence>
<feature type="compositionally biased region" description="Low complexity" evidence="8">
    <location>
        <begin position="23"/>
        <end position="42"/>
    </location>
</feature>
<name>A0AAN6SVZ3_9PEZI</name>
<dbReference type="PANTHER" id="PTHR13124">
    <property type="entry name" value="39S RIBOSOMAL PROTEIN L46, MITOCHONDRIAL PRECURSOR-RELATED"/>
    <property type="match status" value="1"/>
</dbReference>
<gene>
    <name evidence="10" type="ORF">C8A01DRAFT_42514</name>
</gene>
<dbReference type="PANTHER" id="PTHR13124:SF12">
    <property type="entry name" value="LARGE RIBOSOMAL SUBUNIT PROTEIN ML46"/>
    <property type="match status" value="1"/>
</dbReference>
<dbReference type="InterPro" id="IPR033650">
    <property type="entry name" value="Ribosomal_mL46_NUDIX"/>
</dbReference>
<feature type="region of interest" description="Disordered" evidence="8">
    <location>
        <begin position="60"/>
        <end position="83"/>
    </location>
</feature>
<dbReference type="GO" id="GO:0005743">
    <property type="term" value="C:mitochondrial inner membrane"/>
    <property type="evidence" value="ECO:0007669"/>
    <property type="project" value="UniProtKB-ARBA"/>
</dbReference>
<evidence type="ECO:0000313" key="11">
    <source>
        <dbReference type="Proteomes" id="UP001303115"/>
    </source>
</evidence>
<keyword evidence="5" id="KW-0496">Mitochondrion</keyword>
<proteinExistence type="inferred from homology"/>
<sequence length="372" mass="41373">MMSAPGRGSALLRSSHRVCTQCARPAPRPRITTTTTTASTPRAPAALPLTTRRYYAAEATATTTQPSQTTPPPPPPALTQTTPTDPLAAAARYRIKSSLILTRPPLLTRDQTPFESAYYLYQKRLNERLTAPFRRPFFFKRDTAADLDFRIKLGERHGVPAKDIGRYNPRGRMAWNDEVLVGSTTSDPAYVVDRLLADAEVRVSEDGEPLAAEERVPVERPVPRRTEADEKGDVRRLDRALDRTLYLVVRRGEGEGARWEFPTGVVPTEEALHETAARVLTESAGVNMNTWIVGRVPVAHHVVKPVLGDDGASVAEPGEKVFFLKGRIMAGQADLAGNKHSLTDFKWLTREELQDVLPADYYHSVRNMMELR</sequence>
<feature type="domain" description="Large ribosomal subunit protein mL46 N-terminal" evidence="9">
    <location>
        <begin position="93"/>
        <end position="229"/>
    </location>
</feature>
<dbReference type="GO" id="GO:0005762">
    <property type="term" value="C:mitochondrial large ribosomal subunit"/>
    <property type="evidence" value="ECO:0007669"/>
    <property type="project" value="TreeGrafter"/>
</dbReference>
<evidence type="ECO:0000259" key="9">
    <source>
        <dbReference type="Pfam" id="PF11788"/>
    </source>
</evidence>
<accession>A0AAN6SVZ3</accession>
<dbReference type="InterPro" id="IPR021757">
    <property type="entry name" value="Ribosomal_mL46_N"/>
</dbReference>
<keyword evidence="6" id="KW-0687">Ribonucleoprotein</keyword>
<dbReference type="GO" id="GO:0003735">
    <property type="term" value="F:structural constituent of ribosome"/>
    <property type="evidence" value="ECO:0007669"/>
    <property type="project" value="InterPro"/>
</dbReference>
<evidence type="ECO:0000313" key="10">
    <source>
        <dbReference type="EMBL" id="KAK4044602.1"/>
    </source>
</evidence>
<evidence type="ECO:0000256" key="7">
    <source>
        <dbReference type="ARBA" id="ARBA00035190"/>
    </source>
</evidence>
<reference evidence="11" key="1">
    <citation type="journal article" date="2023" name="Mol. Phylogenet. Evol.">
        <title>Genome-scale phylogeny and comparative genomics of the fungal order Sordariales.</title>
        <authorList>
            <person name="Hensen N."/>
            <person name="Bonometti L."/>
            <person name="Westerberg I."/>
            <person name="Brannstrom I.O."/>
            <person name="Guillou S."/>
            <person name="Cros-Aarteil S."/>
            <person name="Calhoun S."/>
            <person name="Haridas S."/>
            <person name="Kuo A."/>
            <person name="Mondo S."/>
            <person name="Pangilinan J."/>
            <person name="Riley R."/>
            <person name="LaButti K."/>
            <person name="Andreopoulos B."/>
            <person name="Lipzen A."/>
            <person name="Chen C."/>
            <person name="Yan M."/>
            <person name="Daum C."/>
            <person name="Ng V."/>
            <person name="Clum A."/>
            <person name="Steindorff A."/>
            <person name="Ohm R.A."/>
            <person name="Martin F."/>
            <person name="Silar P."/>
            <person name="Natvig D.O."/>
            <person name="Lalanne C."/>
            <person name="Gautier V."/>
            <person name="Ament-Velasquez S.L."/>
            <person name="Kruys A."/>
            <person name="Hutchinson M.I."/>
            <person name="Powell A.J."/>
            <person name="Barry K."/>
            <person name="Miller A.N."/>
            <person name="Grigoriev I.V."/>
            <person name="Debuchy R."/>
            <person name="Gladieux P."/>
            <person name="Hiltunen Thoren M."/>
            <person name="Johannesson H."/>
        </authorList>
    </citation>
    <scope>NUCLEOTIDE SEQUENCE [LARGE SCALE GENOMIC DNA]</scope>
    <source>
        <strain evidence="11">CBS 284.82</strain>
    </source>
</reference>
<comment type="similarity">
    <text evidence="2">Belongs to the mitochondrion-specific ribosomal protein mL46 family.</text>
</comment>
<dbReference type="AlphaFoldDB" id="A0AAN6SVZ3"/>
<evidence type="ECO:0000256" key="8">
    <source>
        <dbReference type="SAM" id="MobiDB-lite"/>
    </source>
</evidence>
<dbReference type="SUPFAM" id="SSF55811">
    <property type="entry name" value="Nudix"/>
    <property type="match status" value="1"/>
</dbReference>
<dbReference type="Pfam" id="PF11788">
    <property type="entry name" value="MRP-L46"/>
    <property type="match status" value="1"/>
</dbReference>
<evidence type="ECO:0000256" key="6">
    <source>
        <dbReference type="ARBA" id="ARBA00023274"/>
    </source>
</evidence>